<dbReference type="PANTHER" id="PTHR10837">
    <property type="entry name" value="PEPTIDYLARGININE DEIMINASE"/>
    <property type="match status" value="1"/>
</dbReference>
<dbReference type="GO" id="GO:0005737">
    <property type="term" value="C:cytoplasm"/>
    <property type="evidence" value="ECO:0007669"/>
    <property type="project" value="InterPro"/>
</dbReference>
<dbReference type="HOGENOM" id="CLU_375407_0_0_3"/>
<dbReference type="OrthoDB" id="249764at2"/>
<proteinExistence type="predicted"/>
<dbReference type="Pfam" id="PF03068">
    <property type="entry name" value="PAD"/>
    <property type="match status" value="2"/>
</dbReference>
<dbReference type="AlphaFoldDB" id="B4VNJ2"/>
<feature type="domain" description="Protein-arginine deiminase C-terminal" evidence="1">
    <location>
        <begin position="687"/>
        <end position="734"/>
    </location>
</feature>
<reference evidence="2 3" key="1">
    <citation type="submission" date="2008-07" db="EMBL/GenBank/DDBJ databases">
        <authorList>
            <person name="Tandeau de Marsac N."/>
            <person name="Ferriera S."/>
            <person name="Johnson J."/>
            <person name="Kravitz S."/>
            <person name="Beeson K."/>
            <person name="Sutton G."/>
            <person name="Rogers Y.-H."/>
            <person name="Friedman R."/>
            <person name="Frazier M."/>
            <person name="Venter J.C."/>
        </authorList>
    </citation>
    <scope>NUCLEOTIDE SEQUENCE [LARGE SCALE GENOMIC DNA]</scope>
    <source>
        <strain evidence="2 3">PCC 7420</strain>
    </source>
</reference>
<dbReference type="InterPro" id="IPR004303">
    <property type="entry name" value="PAD"/>
</dbReference>
<gene>
    <name evidence="2" type="ORF">MC7420_4621</name>
</gene>
<evidence type="ECO:0000313" key="3">
    <source>
        <dbReference type="Proteomes" id="UP000003835"/>
    </source>
</evidence>
<sequence>MGIHIIYVDVWNNDGYSQWMNLSDASAYKFKYEPEDQPYENWNANDKPLMQDILHHHDSLGCSTDTLSGLRKVYLYGLLSDDCPENPPIYIEDPLGNITLGQLKLTPLNWKEGLSHQIDTINKSRQNGAIIKYDASLYITLKVISKDQALKYFWQDAPNDSDEELVKNYKKLINETALNFQKSFTITKKIPKQPRVKGAWLMLSDVHPCKKLYSLYVFEQNHCSVYDLLEACYTIFNSTQAYKLHQNGLDKLESSSQNVILVNLESENLGRGFGNKVFLQDKFISGVRWEKDSWYDSPLLCAHKRDLTDINSAMKRKLANSVYQIDDELFNSSDDDDNDRNYGGNFTLWPDEVEATPKIDNSSHSYIYSPKVPKHPKSPFGKIILGDSKHGTNNWGTVDNNTREFFFSQKLQPCLPIDTSWLRVGHVDEILSVIRDNDQKCRLVYASTELMIDLLNKLKQVNSYSLSFFKGSFVYQEYKERQLSYFLEEYKINFNRKIQREKLSPTKEILKKCLNISSDEKIIQIPVFFESKVENVDYSTKSFSTRAETINLVNIQIINDHLLIPCPLGPRLLVNDCKNILSDYFDNVNIEIPKGFWLWVPKGVSLQALALCFCSLNNSEKQQKIIDKVKSPKTNDDSLKKICSELVHKRNEMITTLTQASENQELKFKEDYIFEQWTRVWIPNERVDFFEEYLKLALKPLGKPVHFVNTLPYHIEGGEIHCATNALRQCPTEWNLSNY</sequence>
<dbReference type="Gene3D" id="3.75.10.10">
    <property type="entry name" value="L-arginine/glycine Amidinotransferase, Chain A"/>
    <property type="match status" value="1"/>
</dbReference>
<dbReference type="EMBL" id="DS989846">
    <property type="protein sequence ID" value="EDX76365.1"/>
    <property type="molecule type" value="Genomic_DNA"/>
</dbReference>
<dbReference type="InterPro" id="IPR013530">
    <property type="entry name" value="PAD_C"/>
</dbReference>
<name>B4VNJ2_9CYAN</name>
<dbReference type="SUPFAM" id="SSF55909">
    <property type="entry name" value="Pentein"/>
    <property type="match status" value="1"/>
</dbReference>
<feature type="domain" description="Protein-arginine deiminase C-terminal" evidence="1">
    <location>
        <begin position="374"/>
        <end position="577"/>
    </location>
</feature>
<protein>
    <submittedName>
        <fullName evidence="2">Protein-arginine deiminase family</fullName>
    </submittedName>
</protein>
<accession>B4VNJ2</accession>
<dbReference type="PANTHER" id="PTHR10837:SF8">
    <property type="entry name" value="PROTEIN-ARGININE DEIMINASE"/>
    <property type="match status" value="1"/>
</dbReference>
<dbReference type="RefSeq" id="WP_006100099.1">
    <property type="nucleotide sequence ID" value="NZ_DS989846.1"/>
</dbReference>
<evidence type="ECO:0000259" key="1">
    <source>
        <dbReference type="Pfam" id="PF03068"/>
    </source>
</evidence>
<evidence type="ECO:0000313" key="2">
    <source>
        <dbReference type="EMBL" id="EDX76365.1"/>
    </source>
</evidence>
<dbReference type="GO" id="GO:0005509">
    <property type="term" value="F:calcium ion binding"/>
    <property type="evidence" value="ECO:0007669"/>
    <property type="project" value="InterPro"/>
</dbReference>
<organism evidence="2 3">
    <name type="scientific">Coleofasciculus chthonoplastes PCC 7420</name>
    <dbReference type="NCBI Taxonomy" id="118168"/>
    <lineage>
        <taxon>Bacteria</taxon>
        <taxon>Bacillati</taxon>
        <taxon>Cyanobacteriota</taxon>
        <taxon>Cyanophyceae</taxon>
        <taxon>Coleofasciculales</taxon>
        <taxon>Coleofasciculaceae</taxon>
        <taxon>Coleofasciculus</taxon>
    </lineage>
</organism>
<dbReference type="Proteomes" id="UP000003835">
    <property type="component" value="Unassembled WGS sequence"/>
</dbReference>
<dbReference type="eggNOG" id="COG1193">
    <property type="taxonomic scope" value="Bacteria"/>
</dbReference>
<dbReference type="STRING" id="118168.MC7420_4621"/>
<keyword evidence="3" id="KW-1185">Reference proteome</keyword>
<dbReference type="GO" id="GO:0004668">
    <property type="term" value="F:protein-arginine deiminase activity"/>
    <property type="evidence" value="ECO:0007669"/>
    <property type="project" value="InterPro"/>
</dbReference>